<proteinExistence type="predicted"/>
<dbReference type="AlphaFoldDB" id="A0A1L7ACR1"/>
<name>A0A1L7ACR1_9PROT</name>
<keyword evidence="1" id="KW-0812">Transmembrane</keyword>
<keyword evidence="1" id="KW-1133">Transmembrane helix</keyword>
<reference evidence="3" key="3">
    <citation type="submission" date="2023-09" db="EMBL/GenBank/DDBJ databases">
        <authorList>
            <person name="Schober I."/>
            <person name="Bunk B."/>
        </authorList>
    </citation>
    <scope>NUCLEOTIDE SEQUENCE</scope>
    <source>
        <strain evidence="3">DSM 103800</strain>
    </source>
</reference>
<reference evidence="3 5" key="2">
    <citation type="journal article" date="2019" name="Microb. Pathog.">
        <title>Comparison of VITEK 2, MALDI-TOF MS, 16S rRNA gene sequencing, and whole-genome sequencing for identification of Roseomonas mucosa.</title>
        <authorList>
            <person name="Rudolph W.W."/>
            <person name="Gunzer F."/>
            <person name="Trauth M."/>
            <person name="Bunk B."/>
            <person name="Bigge R."/>
            <person name="Schrottner P."/>
        </authorList>
    </citation>
    <scope>NUCLEOTIDE SEQUENCE [LARGE SCALE GENOMIC DNA]</scope>
    <source>
        <strain evidence="3 5">DSM 103800</strain>
    </source>
</reference>
<evidence type="ECO:0000256" key="1">
    <source>
        <dbReference type="SAM" id="Phobius"/>
    </source>
</evidence>
<sequence length="68" mass="6792">MKSFAISLVFLGIATILAVVGTLLGSAGASQLLALPVALAAMTACLMLVGGLLILEFRRPVAPLALAA</sequence>
<organism evidence="2 4">
    <name type="scientific">Roseomonas gilardii</name>
    <dbReference type="NCBI Taxonomy" id="257708"/>
    <lineage>
        <taxon>Bacteria</taxon>
        <taxon>Pseudomonadati</taxon>
        <taxon>Pseudomonadota</taxon>
        <taxon>Alphaproteobacteria</taxon>
        <taxon>Acetobacterales</taxon>
        <taxon>Roseomonadaceae</taxon>
        <taxon>Roseomonas</taxon>
    </lineage>
</organism>
<protein>
    <submittedName>
        <fullName evidence="2">Uncharacterized protein</fullName>
    </submittedName>
</protein>
<evidence type="ECO:0000313" key="2">
    <source>
        <dbReference type="EMBL" id="APT56584.1"/>
    </source>
</evidence>
<keyword evidence="5" id="KW-1185">Reference proteome</keyword>
<evidence type="ECO:0000313" key="3">
    <source>
        <dbReference type="EMBL" id="MDT8331170.1"/>
    </source>
</evidence>
<dbReference type="KEGG" id="rgi:RGI145_05155"/>
<evidence type="ECO:0000313" key="4">
    <source>
        <dbReference type="Proteomes" id="UP000185494"/>
    </source>
</evidence>
<reference evidence="2 4" key="1">
    <citation type="submission" date="2016-05" db="EMBL/GenBank/DDBJ databases">
        <title>Complete Genome and Methylome Analysis of Psychrotrophic Bacterial Isolates from Antarctic Lake Untersee.</title>
        <authorList>
            <person name="Fomenkov A."/>
            <person name="Akimov V.N."/>
            <person name="Vasilyeva L.V."/>
            <person name="Andersen D."/>
            <person name="Vincze T."/>
            <person name="Roberts R.J."/>
        </authorList>
    </citation>
    <scope>NUCLEOTIDE SEQUENCE [LARGE SCALE GENOMIC DNA]</scope>
    <source>
        <strain evidence="2 4">U14-5</strain>
    </source>
</reference>
<dbReference type="RefSeq" id="WP_075797527.1">
    <property type="nucleotide sequence ID" value="NZ_CP015583.1"/>
</dbReference>
<dbReference type="EMBL" id="JAVVDO010000011">
    <property type="protein sequence ID" value="MDT8331170.1"/>
    <property type="molecule type" value="Genomic_DNA"/>
</dbReference>
<keyword evidence="1" id="KW-0472">Membrane</keyword>
<feature type="transmembrane region" description="Helical" evidence="1">
    <location>
        <begin position="34"/>
        <end position="55"/>
    </location>
</feature>
<gene>
    <name evidence="2" type="ORF">RGI145_05155</name>
    <name evidence="3" type="ORF">RQ831_08890</name>
</gene>
<dbReference type="Proteomes" id="UP000185494">
    <property type="component" value="Chromosome 1"/>
</dbReference>
<dbReference type="Proteomes" id="UP001258945">
    <property type="component" value="Unassembled WGS sequence"/>
</dbReference>
<dbReference type="EMBL" id="CP015583">
    <property type="protein sequence ID" value="APT56584.1"/>
    <property type="molecule type" value="Genomic_DNA"/>
</dbReference>
<accession>A0A1L7ACR1</accession>
<evidence type="ECO:0000313" key="5">
    <source>
        <dbReference type="Proteomes" id="UP001258945"/>
    </source>
</evidence>
<dbReference type="STRING" id="257708.RGI145_05155"/>